<evidence type="ECO:0000256" key="5">
    <source>
        <dbReference type="ARBA" id="ARBA00022832"/>
    </source>
</evidence>
<evidence type="ECO:0000256" key="9">
    <source>
        <dbReference type="ARBA" id="ARBA00023136"/>
    </source>
</evidence>
<dbReference type="Proteomes" id="UP000002320">
    <property type="component" value="Unassembled WGS sequence"/>
</dbReference>
<feature type="compositionally biased region" description="Low complexity" evidence="12">
    <location>
        <begin position="61"/>
        <end position="87"/>
    </location>
</feature>
<evidence type="ECO:0000256" key="2">
    <source>
        <dbReference type="ARBA" id="ARBA00009295"/>
    </source>
</evidence>
<keyword evidence="3 11" id="KW-0444">Lipid biosynthesis</keyword>
<dbReference type="GO" id="GO:0004768">
    <property type="term" value="F:stearoyl-CoA 9-desaturase activity"/>
    <property type="evidence" value="ECO:0007669"/>
    <property type="project" value="TreeGrafter"/>
</dbReference>
<evidence type="ECO:0000256" key="1">
    <source>
        <dbReference type="ARBA" id="ARBA00004141"/>
    </source>
</evidence>
<evidence type="ECO:0000313" key="14">
    <source>
        <dbReference type="EMBL" id="EDS33092.1"/>
    </source>
</evidence>
<dbReference type="KEGG" id="cqu:CpipJ_CPIJ020119"/>
<dbReference type="eggNOG" id="KOG1600">
    <property type="taxonomic scope" value="Eukaryota"/>
</dbReference>
<dbReference type="EMBL" id="DS234162">
    <property type="protein sequence ID" value="EDS33092.1"/>
    <property type="molecule type" value="Genomic_DNA"/>
</dbReference>
<keyword evidence="5" id="KW-0276">Fatty acid metabolism</keyword>
<comment type="subcellular location">
    <subcellularLocation>
        <location evidence="1">Membrane</location>
        <topology evidence="1">Multi-pass membrane protein</topology>
    </subcellularLocation>
</comment>
<organism>
    <name type="scientific">Culex quinquefasciatus</name>
    <name type="common">Southern house mosquito</name>
    <name type="synonym">Culex pungens</name>
    <dbReference type="NCBI Taxonomy" id="7176"/>
    <lineage>
        <taxon>Eukaryota</taxon>
        <taxon>Metazoa</taxon>
        <taxon>Ecdysozoa</taxon>
        <taxon>Arthropoda</taxon>
        <taxon>Hexapoda</taxon>
        <taxon>Insecta</taxon>
        <taxon>Pterygota</taxon>
        <taxon>Neoptera</taxon>
        <taxon>Endopterygota</taxon>
        <taxon>Diptera</taxon>
        <taxon>Nematocera</taxon>
        <taxon>Culicoidea</taxon>
        <taxon>Culicidae</taxon>
        <taxon>Culicinae</taxon>
        <taxon>Culicini</taxon>
        <taxon>Culex</taxon>
        <taxon>Culex</taxon>
    </lineage>
</organism>
<dbReference type="VEuPathDB" id="VectorBase:CPIJ020119"/>
<dbReference type="InParanoid" id="B0XL02"/>
<gene>
    <name evidence="15" type="primary">6054407</name>
    <name evidence="14" type="ORF">CpipJ_CPIJ020119</name>
</gene>
<keyword evidence="4 11" id="KW-0812">Transmembrane</keyword>
<dbReference type="GO" id="GO:0005789">
    <property type="term" value="C:endoplasmic reticulum membrane"/>
    <property type="evidence" value="ECO:0007669"/>
    <property type="project" value="TreeGrafter"/>
</dbReference>
<dbReference type="AlphaFoldDB" id="B0XL02"/>
<feature type="compositionally biased region" description="Basic and acidic residues" evidence="12">
    <location>
        <begin position="303"/>
        <end position="313"/>
    </location>
</feature>
<keyword evidence="8" id="KW-0443">Lipid metabolism</keyword>
<evidence type="ECO:0000256" key="6">
    <source>
        <dbReference type="ARBA" id="ARBA00022989"/>
    </source>
</evidence>
<dbReference type="GO" id="GO:0005506">
    <property type="term" value="F:iron ion binding"/>
    <property type="evidence" value="ECO:0007669"/>
    <property type="project" value="TreeGrafter"/>
</dbReference>
<keyword evidence="6 13" id="KW-1133">Transmembrane helix</keyword>
<dbReference type="PANTHER" id="PTHR11351">
    <property type="entry name" value="ACYL-COA DESATURASE"/>
    <property type="match status" value="1"/>
</dbReference>
<evidence type="ECO:0000256" key="8">
    <source>
        <dbReference type="ARBA" id="ARBA00023098"/>
    </source>
</evidence>
<protein>
    <submittedName>
        <fullName evidence="14 15">Stearoyl-coa desaturase</fullName>
    </submittedName>
</protein>
<feature type="transmembrane region" description="Helical" evidence="13">
    <location>
        <begin position="132"/>
        <end position="152"/>
    </location>
</feature>
<dbReference type="GO" id="GO:0006636">
    <property type="term" value="P:unsaturated fatty acid biosynthetic process"/>
    <property type="evidence" value="ECO:0007669"/>
    <property type="project" value="TreeGrafter"/>
</dbReference>
<keyword evidence="10 11" id="KW-0275">Fatty acid biosynthesis</keyword>
<reference evidence="14" key="1">
    <citation type="submission" date="2007-03" db="EMBL/GenBank/DDBJ databases">
        <title>Annotation of Culex pipiens quinquefasciatus.</title>
        <authorList>
            <consortium name="The Broad Institute Genome Sequencing Platform"/>
            <person name="Atkinson P.W."/>
            <person name="Hemingway J."/>
            <person name="Christensen B.M."/>
            <person name="Higgs S."/>
            <person name="Kodira C."/>
            <person name="Hannick L."/>
            <person name="Megy K."/>
            <person name="O'Leary S."/>
            <person name="Pearson M."/>
            <person name="Haas B.J."/>
            <person name="Mauceli E."/>
            <person name="Wortman J.R."/>
            <person name="Lee N.H."/>
            <person name="Guigo R."/>
            <person name="Stanke M."/>
            <person name="Alvarado L."/>
            <person name="Amedeo P."/>
            <person name="Antoine C.H."/>
            <person name="Arensburger P."/>
            <person name="Bidwell S.L."/>
            <person name="Crawford M."/>
            <person name="Camaro F."/>
            <person name="Devon K."/>
            <person name="Engels R."/>
            <person name="Hammond M."/>
            <person name="Howarth C."/>
            <person name="Koehrsen M."/>
            <person name="Lawson D."/>
            <person name="Montgomery P."/>
            <person name="Nene V."/>
            <person name="Nusbaum C."/>
            <person name="Puiu D."/>
            <person name="Romero-Severson J."/>
            <person name="Severson D.W."/>
            <person name="Shumway M."/>
            <person name="Sisk P."/>
            <person name="Stolte C."/>
            <person name="Zeng Q."/>
            <person name="Eisenstadt E."/>
            <person name="Fraser-Liggett C."/>
            <person name="Strausberg R."/>
            <person name="Galagan J."/>
            <person name="Birren B."/>
            <person name="Collins F.H."/>
        </authorList>
    </citation>
    <scope>NUCLEOTIDE SEQUENCE [LARGE SCALE GENOMIC DNA]</scope>
    <source>
        <strain evidence="14">JHB</strain>
    </source>
</reference>
<keyword evidence="16" id="KW-1185">Reference proteome</keyword>
<name>B0XL02_CULQU</name>
<dbReference type="PANTHER" id="PTHR11351:SF26">
    <property type="entry name" value="FATTY ACID DESATURASE DOMAIN-CONTAINING PROTEIN"/>
    <property type="match status" value="1"/>
</dbReference>
<comment type="cofactor">
    <cofactor evidence="11">
        <name>Fe(2+)</name>
        <dbReference type="ChEBI" id="CHEBI:29033"/>
    </cofactor>
</comment>
<proteinExistence type="inferred from homology"/>
<dbReference type="EnsemblMetazoa" id="CPIJ020119-RA">
    <property type="protein sequence ID" value="CPIJ020119-PA"/>
    <property type="gene ID" value="CPIJ020119"/>
</dbReference>
<dbReference type="OrthoDB" id="10260134at2759"/>
<evidence type="ECO:0000313" key="16">
    <source>
        <dbReference type="Proteomes" id="UP000002320"/>
    </source>
</evidence>
<accession>B0XL02</accession>
<evidence type="ECO:0000256" key="13">
    <source>
        <dbReference type="SAM" id="Phobius"/>
    </source>
</evidence>
<feature type="region of interest" description="Disordered" evidence="12">
    <location>
        <begin position="289"/>
        <end position="313"/>
    </location>
</feature>
<dbReference type="VEuPathDB" id="VectorBase:CQUJHB010565"/>
<reference evidence="15" key="2">
    <citation type="submission" date="2021-02" db="UniProtKB">
        <authorList>
            <consortium name="EnsemblMetazoa"/>
        </authorList>
    </citation>
    <scope>IDENTIFICATION</scope>
    <source>
        <strain evidence="15">JHB</strain>
    </source>
</reference>
<evidence type="ECO:0000256" key="3">
    <source>
        <dbReference type="ARBA" id="ARBA00022516"/>
    </source>
</evidence>
<keyword evidence="7 11" id="KW-0560">Oxidoreductase</keyword>
<dbReference type="PRINTS" id="PR00075">
    <property type="entry name" value="FACDDSATRASE"/>
</dbReference>
<keyword evidence="9 13" id="KW-0472">Membrane</keyword>
<dbReference type="InterPro" id="IPR015876">
    <property type="entry name" value="Acyl-CoA_DS"/>
</dbReference>
<comment type="similarity">
    <text evidence="2 11">Belongs to the fatty acid desaturase type 1 family.</text>
</comment>
<evidence type="ECO:0000256" key="12">
    <source>
        <dbReference type="SAM" id="MobiDB-lite"/>
    </source>
</evidence>
<dbReference type="HOGENOM" id="CLU_889213_0_0_1"/>
<feature type="transmembrane region" description="Helical" evidence="13">
    <location>
        <begin position="105"/>
        <end position="126"/>
    </location>
</feature>
<sequence>MSAPIVAVRITNSATYSRSRNYRSAGHHRLAQPTLCAKTFKKLSSDDALAVMSSAETTTPTGSSGNSRTLGSSSNGCTTRTTTTTTTPASSSQPKSRDTTREASWPWVLFYIHLNILGVYGIFVLFSHTSAITLVFTAFLTLCGILGATAGAHRLWAHKTYHASTLLRFILMLCQTMAGQYQRRLTRVADTYRELKPPRVSPNATVTGITCSTCAYPGIPGTLDGVPKATAVTICGEARTSSGRVHRRRAVGEPPWTASGRARVRQLEEAEVKKEKKEGAEVCSRNRKVDIAGELRSTTGPRRRSEEKGQISP</sequence>
<evidence type="ECO:0000256" key="11">
    <source>
        <dbReference type="RuleBase" id="RU000581"/>
    </source>
</evidence>
<evidence type="ECO:0000256" key="10">
    <source>
        <dbReference type="ARBA" id="ARBA00023160"/>
    </source>
</evidence>
<evidence type="ECO:0000313" key="15">
    <source>
        <dbReference type="EnsemblMetazoa" id="CPIJ020119-PA"/>
    </source>
</evidence>
<evidence type="ECO:0000256" key="7">
    <source>
        <dbReference type="ARBA" id="ARBA00023002"/>
    </source>
</evidence>
<comment type="domain">
    <text evidence="11">The histidine box domains are involved in binding the catalytic metal ions.</text>
</comment>
<feature type="region of interest" description="Disordered" evidence="12">
    <location>
        <begin position="54"/>
        <end position="98"/>
    </location>
</feature>
<dbReference type="STRING" id="7176.B0XL02"/>
<evidence type="ECO:0000256" key="4">
    <source>
        <dbReference type="ARBA" id="ARBA00022692"/>
    </source>
</evidence>